<comment type="caution">
    <text evidence="1">The sequence shown here is derived from an EMBL/GenBank/DDBJ whole genome shotgun (WGS) entry which is preliminary data.</text>
</comment>
<dbReference type="EMBL" id="FRBK01000023">
    <property type="protein sequence ID" value="SHN18882.1"/>
    <property type="molecule type" value="Genomic_DNA"/>
</dbReference>
<accession>A0A9X8N6X6</accession>
<evidence type="ECO:0000313" key="2">
    <source>
        <dbReference type="Proteomes" id="UP000184388"/>
    </source>
</evidence>
<protein>
    <submittedName>
        <fullName evidence="1">Uncharacterized protein</fullName>
    </submittedName>
</protein>
<gene>
    <name evidence="1" type="ORF">SAMN05216268_1235</name>
</gene>
<dbReference type="Proteomes" id="UP000184388">
    <property type="component" value="Unassembled WGS sequence"/>
</dbReference>
<reference evidence="2" key="1">
    <citation type="submission" date="2016-11" db="EMBL/GenBank/DDBJ databases">
        <authorList>
            <person name="Jaros S."/>
            <person name="Januszkiewicz K."/>
            <person name="Wedrychowicz H."/>
        </authorList>
    </citation>
    <scope>NUCLEOTIDE SEQUENCE [LARGE SCALE GENOMIC DNA]</scope>
    <source>
        <strain evidence="2">CGMCC 4.3555</strain>
    </source>
</reference>
<sequence>MLAMRHRRRLRRVLGHDGSSTARFGGEFGKCAVQPRDFSPSRFPGNLEHALPVPVGCIHCTDQLAAPGEVAGRLVEELPATLQNRGLLPYVRHQAEEGKHHIEPISICDELLARVPQLPKQLILALARQGQRMPPPYAPL</sequence>
<dbReference type="AlphaFoldDB" id="A0A9X8N6X6"/>
<proteinExistence type="predicted"/>
<name>A0A9X8N6X6_9ACTN</name>
<evidence type="ECO:0000313" key="1">
    <source>
        <dbReference type="EMBL" id="SHN18882.1"/>
    </source>
</evidence>
<organism evidence="1 2">
    <name type="scientific">Streptomyces yunnanensis</name>
    <dbReference type="NCBI Taxonomy" id="156453"/>
    <lineage>
        <taxon>Bacteria</taxon>
        <taxon>Bacillati</taxon>
        <taxon>Actinomycetota</taxon>
        <taxon>Actinomycetes</taxon>
        <taxon>Kitasatosporales</taxon>
        <taxon>Streptomycetaceae</taxon>
        <taxon>Streptomyces</taxon>
    </lineage>
</organism>